<keyword evidence="7" id="KW-1185">Reference proteome</keyword>
<gene>
    <name evidence="6" type="primary">fbxo41</name>
</gene>
<feature type="region of interest" description="Disordered" evidence="3">
    <location>
        <begin position="337"/>
        <end position="371"/>
    </location>
</feature>
<dbReference type="InterPro" id="IPR052283">
    <property type="entry name" value="GenomicStab_NeuMorph_Reg"/>
</dbReference>
<dbReference type="Pfam" id="PF12937">
    <property type="entry name" value="F-box-like"/>
    <property type="match status" value="1"/>
</dbReference>
<dbReference type="InterPro" id="IPR036047">
    <property type="entry name" value="F-box-like_dom_sf"/>
</dbReference>
<evidence type="ECO:0000256" key="3">
    <source>
        <dbReference type="SAM" id="MobiDB-lite"/>
    </source>
</evidence>
<dbReference type="PANTHER" id="PTHR15739:SF4">
    <property type="entry name" value="F-BOX ONLY PROTEIN 41"/>
    <property type="match status" value="1"/>
</dbReference>
<name>A0A671X165_SPAAU</name>
<evidence type="ECO:0000313" key="6">
    <source>
        <dbReference type="Ensembl" id="ENSSAUP00010044854.1"/>
    </source>
</evidence>
<evidence type="ECO:0000256" key="2">
    <source>
        <dbReference type="ARBA" id="ARBA00023054"/>
    </source>
</evidence>
<protein>
    <submittedName>
        <fullName evidence="6">F-box protein 41</fullName>
    </submittedName>
</protein>
<sequence length="825" mass="91253">MASLDLPYRCPRCGEHKRFRSLSSLRAHLEYNHTYETLYVLSKSNSVCDAAALLPLVAEGALLTPANNNDPFEPLRPSALKERRFPCRELPCADDLSLTPANSNTAARYIPNVEFPLGEIFMKKAMTSADPGPHGNPSTAVAVAANVAASAVEAAYEEGLARLKARAFERLELDERLEKLSEEVEQKIAARVGRLQAELERKSSELERAKQESERLSQEKQDLEDKASELSRQVDVSVEMLANLKQDLVNKEEELNHKQQEVAQIDQFLQETAAREANAKVRLQQFIEELLDRADRAEKQLQIISSCGTTPNGSLGRCSLQASKGNGRQVRISTRGMYQVSERRSSPSTGASGRIKSVSQGSGGYDSDSVEMHPMEECPEAQYYHMQCRLGEGGYERSPGCGGGGSRNWGLRKQAIQNWQRRPYRNSTEGEEGDVSDVGSRTTESEVEMSSSLPLPIPTTAGRLSVCPPSGRSDGVYKPCRHEKSPSKSNEVISPEILKMRAALFCIFTYLDTKTLLRAAEVCRDWKFVARHPAVWTRVLLENARISSKFLSILSQWCTQTHSLILQNLKPRQRGKKETKEDYLKSTRGCLEEGLEALLKATGSNLLILKISHCPNLLTDRSLWLASCYCRALQAVTYRSATDPVGQEVIWALGAGCRDIISLQVAPLHPCQQPARFSNRCLQTIGRCWPHLRALGVGGAGCGIQGLASLARNCMRLQVLELDHVSEINQEVAAEVCREGLKGLEMLVLTSTPVTPKALLHFNSVCRNLKSIVVQIGIEDYFEDPNSPEARKLFDEMVNKLQVTASSPSPTTPHTPQSAHTCGKP</sequence>
<dbReference type="PANTHER" id="PTHR15739">
    <property type="entry name" value="ZINC FINGER PROTEIN"/>
    <property type="match status" value="1"/>
</dbReference>
<feature type="domain" description="FBX41/ZN365 C2H2-type zinc finger" evidence="5">
    <location>
        <begin position="6"/>
        <end position="35"/>
    </location>
</feature>
<dbReference type="Ensembl" id="ENSSAUT00010047167.1">
    <property type="protein sequence ID" value="ENSSAUP00010044854.1"/>
    <property type="gene ID" value="ENSSAUG00010018737.1"/>
</dbReference>
<keyword evidence="1" id="KW-0597">Phosphoprotein</keyword>
<evidence type="ECO:0000259" key="5">
    <source>
        <dbReference type="Pfam" id="PF23165"/>
    </source>
</evidence>
<reference evidence="6" key="3">
    <citation type="submission" date="2025-09" db="UniProtKB">
        <authorList>
            <consortium name="Ensembl"/>
        </authorList>
    </citation>
    <scope>IDENTIFICATION</scope>
</reference>
<feature type="region of interest" description="Disordered" evidence="3">
    <location>
        <begin position="202"/>
        <end position="229"/>
    </location>
</feature>
<dbReference type="AlphaFoldDB" id="A0A671X165"/>
<organism evidence="6 7">
    <name type="scientific">Sparus aurata</name>
    <name type="common">Gilthead sea bream</name>
    <dbReference type="NCBI Taxonomy" id="8175"/>
    <lineage>
        <taxon>Eukaryota</taxon>
        <taxon>Metazoa</taxon>
        <taxon>Chordata</taxon>
        <taxon>Craniata</taxon>
        <taxon>Vertebrata</taxon>
        <taxon>Euteleostomi</taxon>
        <taxon>Actinopterygii</taxon>
        <taxon>Neopterygii</taxon>
        <taxon>Teleostei</taxon>
        <taxon>Neoteleostei</taxon>
        <taxon>Acanthomorphata</taxon>
        <taxon>Eupercaria</taxon>
        <taxon>Spariformes</taxon>
        <taxon>Sparidae</taxon>
        <taxon>Sparus</taxon>
    </lineage>
</organism>
<dbReference type="InterPro" id="IPR001810">
    <property type="entry name" value="F-box_dom"/>
</dbReference>
<dbReference type="InterPro" id="IPR032675">
    <property type="entry name" value="LRR_dom_sf"/>
</dbReference>
<dbReference type="CDD" id="cd22109">
    <property type="entry name" value="F-box_FBXO41"/>
    <property type="match status" value="1"/>
</dbReference>
<reference evidence="6" key="1">
    <citation type="submission" date="2021-04" db="EMBL/GenBank/DDBJ databases">
        <authorList>
            <consortium name="Wellcome Sanger Institute Data Sharing"/>
        </authorList>
    </citation>
    <scope>NUCLEOTIDE SEQUENCE [LARGE SCALE GENOMIC DNA]</scope>
</reference>
<feature type="region of interest" description="Disordered" evidence="3">
    <location>
        <begin position="804"/>
        <end position="825"/>
    </location>
</feature>
<reference evidence="6" key="2">
    <citation type="submission" date="2025-08" db="UniProtKB">
        <authorList>
            <consortium name="Ensembl"/>
        </authorList>
    </citation>
    <scope>IDENTIFICATION</scope>
</reference>
<dbReference type="InterPro" id="IPR057038">
    <property type="entry name" value="FBX41/ZN365_Znf-C2H2"/>
</dbReference>
<dbReference type="Pfam" id="PF23165">
    <property type="entry name" value="zf-C2H2_FBX41"/>
    <property type="match status" value="1"/>
</dbReference>
<keyword evidence="2" id="KW-0175">Coiled coil</keyword>
<accession>A0A671X165</accession>
<proteinExistence type="predicted"/>
<dbReference type="Proteomes" id="UP000472265">
    <property type="component" value="Chromosome 1"/>
</dbReference>
<dbReference type="SUPFAM" id="SSF81383">
    <property type="entry name" value="F-box domain"/>
    <property type="match status" value="1"/>
</dbReference>
<evidence type="ECO:0000256" key="1">
    <source>
        <dbReference type="ARBA" id="ARBA00022553"/>
    </source>
</evidence>
<dbReference type="Gene3D" id="1.20.1280.50">
    <property type="match status" value="1"/>
</dbReference>
<feature type="region of interest" description="Disordered" evidence="3">
    <location>
        <begin position="421"/>
        <end position="454"/>
    </location>
</feature>
<dbReference type="Gene3D" id="3.80.10.10">
    <property type="entry name" value="Ribonuclease Inhibitor"/>
    <property type="match status" value="1"/>
</dbReference>
<dbReference type="SUPFAM" id="SSF52047">
    <property type="entry name" value="RNI-like"/>
    <property type="match status" value="1"/>
</dbReference>
<evidence type="ECO:0000313" key="7">
    <source>
        <dbReference type="Proteomes" id="UP000472265"/>
    </source>
</evidence>
<dbReference type="GeneTree" id="ENSGT00530000063713"/>
<feature type="domain" description="F-box" evidence="4">
    <location>
        <begin position="504"/>
        <end position="541"/>
    </location>
</feature>
<evidence type="ECO:0000259" key="4">
    <source>
        <dbReference type="Pfam" id="PF12937"/>
    </source>
</evidence>